<reference evidence="2" key="2">
    <citation type="submission" date="2020-09" db="EMBL/GenBank/DDBJ databases">
        <authorList>
            <person name="Sun Q."/>
            <person name="Ohkuma M."/>
        </authorList>
    </citation>
    <scope>NUCLEOTIDE SEQUENCE</scope>
    <source>
        <strain evidence="2">JCM 4386</strain>
    </source>
</reference>
<dbReference type="EMBL" id="BMTL01000005">
    <property type="protein sequence ID" value="GGR77756.1"/>
    <property type="molecule type" value="Genomic_DNA"/>
</dbReference>
<gene>
    <name evidence="2" type="ORF">GCM10010269_16290</name>
</gene>
<keyword evidence="3" id="KW-1185">Reference proteome</keyword>
<comment type="caution">
    <text evidence="2">The sequence shown here is derived from an EMBL/GenBank/DDBJ whole genome shotgun (WGS) entry which is preliminary data.</text>
</comment>
<reference evidence="2" key="1">
    <citation type="journal article" date="2014" name="Int. J. Syst. Evol. Microbiol.">
        <title>Complete genome sequence of Corynebacterium casei LMG S-19264T (=DSM 44701T), isolated from a smear-ripened cheese.</title>
        <authorList>
            <consortium name="US DOE Joint Genome Institute (JGI-PGF)"/>
            <person name="Walter F."/>
            <person name="Albersmeier A."/>
            <person name="Kalinowski J."/>
            <person name="Ruckert C."/>
        </authorList>
    </citation>
    <scope>NUCLEOTIDE SEQUENCE</scope>
    <source>
        <strain evidence="2">JCM 4386</strain>
    </source>
</reference>
<evidence type="ECO:0000313" key="3">
    <source>
        <dbReference type="Proteomes" id="UP000606194"/>
    </source>
</evidence>
<dbReference type="Proteomes" id="UP000606194">
    <property type="component" value="Unassembled WGS sequence"/>
</dbReference>
<dbReference type="AlphaFoldDB" id="A0A918FSS0"/>
<evidence type="ECO:0000313" key="2">
    <source>
        <dbReference type="EMBL" id="GGR77756.1"/>
    </source>
</evidence>
<evidence type="ECO:0000256" key="1">
    <source>
        <dbReference type="SAM" id="MobiDB-lite"/>
    </source>
</evidence>
<name>A0A918FSS0_9ACTN</name>
<proteinExistence type="predicted"/>
<accession>A0A918FSS0</accession>
<feature type="region of interest" description="Disordered" evidence="1">
    <location>
        <begin position="27"/>
        <end position="60"/>
    </location>
</feature>
<protein>
    <submittedName>
        <fullName evidence="2">Uncharacterized protein</fullName>
    </submittedName>
</protein>
<sequence>MAAAFSLDRAGGESPRFPAASFTAAAGLSHRRGTDAARAGVQQARDNKAEPAVQLGSGTA</sequence>
<organism evidence="2 3">
    <name type="scientific">Streptomyces humidus</name>
    <dbReference type="NCBI Taxonomy" id="52259"/>
    <lineage>
        <taxon>Bacteria</taxon>
        <taxon>Bacillati</taxon>
        <taxon>Actinomycetota</taxon>
        <taxon>Actinomycetes</taxon>
        <taxon>Kitasatosporales</taxon>
        <taxon>Streptomycetaceae</taxon>
        <taxon>Streptomyces</taxon>
    </lineage>
</organism>